<comment type="caution">
    <text evidence="3">The sequence shown here is derived from an EMBL/GenBank/DDBJ whole genome shotgun (WGS) entry which is preliminary data.</text>
</comment>
<evidence type="ECO:0000256" key="2">
    <source>
        <dbReference type="SAM" id="MobiDB-lite"/>
    </source>
</evidence>
<dbReference type="Proteomes" id="UP000615446">
    <property type="component" value="Unassembled WGS sequence"/>
</dbReference>
<dbReference type="Gene3D" id="2.40.70.10">
    <property type="entry name" value="Acid Proteases"/>
    <property type="match status" value="1"/>
</dbReference>
<proteinExistence type="predicted"/>
<feature type="compositionally biased region" description="Low complexity" evidence="2">
    <location>
        <begin position="610"/>
        <end position="628"/>
    </location>
</feature>
<protein>
    <submittedName>
        <fullName evidence="3">Uncharacterized protein</fullName>
    </submittedName>
</protein>
<dbReference type="OrthoDB" id="2407781at2759"/>
<evidence type="ECO:0000313" key="4">
    <source>
        <dbReference type="Proteomes" id="UP000615446"/>
    </source>
</evidence>
<evidence type="ECO:0000256" key="1">
    <source>
        <dbReference type="SAM" id="Coils"/>
    </source>
</evidence>
<organism evidence="3 4">
    <name type="scientific">Rhizophagus clarus</name>
    <dbReference type="NCBI Taxonomy" id="94130"/>
    <lineage>
        <taxon>Eukaryota</taxon>
        <taxon>Fungi</taxon>
        <taxon>Fungi incertae sedis</taxon>
        <taxon>Mucoromycota</taxon>
        <taxon>Glomeromycotina</taxon>
        <taxon>Glomeromycetes</taxon>
        <taxon>Glomerales</taxon>
        <taxon>Glomeraceae</taxon>
        <taxon>Rhizophagus</taxon>
    </lineage>
</organism>
<reference evidence="3" key="1">
    <citation type="submission" date="2019-10" db="EMBL/GenBank/DDBJ databases">
        <title>Conservation and host-specific expression of non-tandemly repeated heterogenous ribosome RNA gene in arbuscular mycorrhizal fungi.</title>
        <authorList>
            <person name="Maeda T."/>
            <person name="Kobayashi Y."/>
            <person name="Nakagawa T."/>
            <person name="Ezawa T."/>
            <person name="Yamaguchi K."/>
            <person name="Bino T."/>
            <person name="Nishimoto Y."/>
            <person name="Shigenobu S."/>
            <person name="Kawaguchi M."/>
        </authorList>
    </citation>
    <scope>NUCLEOTIDE SEQUENCE</scope>
    <source>
        <strain evidence="3">HR1</strain>
    </source>
</reference>
<accession>A0A8H3MAS9</accession>
<feature type="coiled-coil region" evidence="1">
    <location>
        <begin position="424"/>
        <end position="463"/>
    </location>
</feature>
<feature type="region of interest" description="Disordered" evidence="2">
    <location>
        <begin position="605"/>
        <end position="628"/>
    </location>
</feature>
<evidence type="ECO:0000313" key="3">
    <source>
        <dbReference type="EMBL" id="GET00652.1"/>
    </source>
</evidence>
<dbReference type="InterPro" id="IPR021109">
    <property type="entry name" value="Peptidase_aspartic_dom_sf"/>
</dbReference>
<sequence length="828" mass="93511">MDINQLINALKNDAYALLVNGRMTVTPNLININHKIKHIIGLIIAHGIQVEERTRQTREELDTATGLLKYLQEVTNARECEIHDIRQRHIACQNERNGLQNERNHLVNANRDQANQLQDQQVRQRRIRDTLQQRNNRLTHQLAIERLTSRNLGRIRDRMQAQLAALRIQAQWFQIRQAGPIVNNPHLDNPQGYIHSIGIDPSAVAGNPAGWEKAMGILRACLTGPAARWYDSNILGKRVKLRNILLHLAHGDEAAFKALAGNAANCPVNTWVNPSGARNIMAPGGVGANVLVTNVWPDYAIEGNRDIWLNRAGMEFTNDPLNHNVVGGTAGAGVAIAGGAGVSHAYVIPAFPCHVFIKMRNEFPTQQNARRQLRFGNLFQENMPVRDFYDKVRRNAELLGYGNDVLVNQFLRGLNDDCAIEAERIGAERDIEELVGLLERVEKRKAELRLGRERRENIQYQRDRQIIPEQLPPVSQEPVILKPVQHHAVTQGEMNHVKPVYRPKPKPKPRYYDNWDDIPDEAFNPPDEDEVDNRHLQQLFDYASGEPTPRNTLAQRLAGKIAKRITKARERREDAELNRAMRELSLDDHDDPMDTSNAIRGVPIELVQGKTSNPSSASKSTSKLTSKSTSVVKIPPTNFTKTEFINLLKLADIRKIIQEIVYKILENYKSASQEQPEVQEKYLGLMAMDIDVARLENTKDLLAINGIVNRVDIQCLADSCANVSWIQEEAVLELKLKADKSIKHSITGASGPSETLGIVKNVSIELLPGCIIKEDLVVLKGYKHREIGLSRTCLKRYNYDIHESRKHIALTCNNKDYFIPIIPNANRT</sequence>
<name>A0A8H3MAS9_9GLOM</name>
<gene>
    <name evidence="3" type="ORF">RCL2_002710100</name>
</gene>
<keyword evidence="1" id="KW-0175">Coiled coil</keyword>
<dbReference type="EMBL" id="BLAL01000286">
    <property type="protein sequence ID" value="GET00652.1"/>
    <property type="molecule type" value="Genomic_DNA"/>
</dbReference>
<dbReference type="AlphaFoldDB" id="A0A8H3MAS9"/>